<dbReference type="AlphaFoldDB" id="A0A8D8JTT2"/>
<proteinExistence type="predicted"/>
<sequence length="140" mass="15872">MNRHLLLNPLRADAVVLNLGLRLHFSGGSVFLCPKVLLDVYFELKSVLDQRQHNVSGTIVTTSDSCLMDCFTNHLLRMPKVLYKRINFIRLGQTGIRIRCTGSSQSSRKSLLLLGRNGRKHREEHRSHLCVISSKTKAAF</sequence>
<dbReference type="EMBL" id="HBUE01187281">
    <property type="protein sequence ID" value="CAG6523324.1"/>
    <property type="molecule type" value="Transcribed_RNA"/>
</dbReference>
<reference evidence="1" key="1">
    <citation type="submission" date="2021-05" db="EMBL/GenBank/DDBJ databases">
        <authorList>
            <person name="Alioto T."/>
            <person name="Alioto T."/>
            <person name="Gomez Garrido J."/>
        </authorList>
    </citation>
    <scope>NUCLEOTIDE SEQUENCE</scope>
</reference>
<organism evidence="1">
    <name type="scientific">Culex pipiens</name>
    <name type="common">House mosquito</name>
    <dbReference type="NCBI Taxonomy" id="7175"/>
    <lineage>
        <taxon>Eukaryota</taxon>
        <taxon>Metazoa</taxon>
        <taxon>Ecdysozoa</taxon>
        <taxon>Arthropoda</taxon>
        <taxon>Hexapoda</taxon>
        <taxon>Insecta</taxon>
        <taxon>Pterygota</taxon>
        <taxon>Neoptera</taxon>
        <taxon>Endopterygota</taxon>
        <taxon>Diptera</taxon>
        <taxon>Nematocera</taxon>
        <taxon>Culicoidea</taxon>
        <taxon>Culicidae</taxon>
        <taxon>Culicinae</taxon>
        <taxon>Culicini</taxon>
        <taxon>Culex</taxon>
        <taxon>Culex</taxon>
    </lineage>
</organism>
<evidence type="ECO:0000313" key="1">
    <source>
        <dbReference type="EMBL" id="CAG6574981.1"/>
    </source>
</evidence>
<protein>
    <submittedName>
        <fullName evidence="1">(northern house mosquito) hypothetical protein</fullName>
    </submittedName>
</protein>
<dbReference type="EMBL" id="HBUE01293045">
    <property type="protein sequence ID" value="CAG6574981.1"/>
    <property type="molecule type" value="Transcribed_RNA"/>
</dbReference>
<accession>A0A8D8JTT2</accession>
<name>A0A8D8JTT2_CULPI</name>